<gene>
    <name evidence="2" type="ORF">NDU88_002169</name>
</gene>
<accession>A0AAV7KTE8</accession>
<evidence type="ECO:0000256" key="1">
    <source>
        <dbReference type="SAM" id="MobiDB-lite"/>
    </source>
</evidence>
<feature type="region of interest" description="Disordered" evidence="1">
    <location>
        <begin position="1"/>
        <end position="24"/>
    </location>
</feature>
<evidence type="ECO:0000313" key="2">
    <source>
        <dbReference type="EMBL" id="KAJ1081997.1"/>
    </source>
</evidence>
<dbReference type="Proteomes" id="UP001066276">
    <property type="component" value="Chromosome 12"/>
</dbReference>
<dbReference type="EMBL" id="JANPWB010000016">
    <property type="protein sequence ID" value="KAJ1081997.1"/>
    <property type="molecule type" value="Genomic_DNA"/>
</dbReference>
<organism evidence="2 3">
    <name type="scientific">Pleurodeles waltl</name>
    <name type="common">Iberian ribbed newt</name>
    <dbReference type="NCBI Taxonomy" id="8319"/>
    <lineage>
        <taxon>Eukaryota</taxon>
        <taxon>Metazoa</taxon>
        <taxon>Chordata</taxon>
        <taxon>Craniata</taxon>
        <taxon>Vertebrata</taxon>
        <taxon>Euteleostomi</taxon>
        <taxon>Amphibia</taxon>
        <taxon>Batrachia</taxon>
        <taxon>Caudata</taxon>
        <taxon>Salamandroidea</taxon>
        <taxon>Salamandridae</taxon>
        <taxon>Pleurodelinae</taxon>
        <taxon>Pleurodeles</taxon>
    </lineage>
</organism>
<proteinExistence type="predicted"/>
<comment type="caution">
    <text evidence="2">The sequence shown here is derived from an EMBL/GenBank/DDBJ whole genome shotgun (WGS) entry which is preliminary data.</text>
</comment>
<name>A0AAV7KTE8_PLEWA</name>
<sequence length="118" mass="13097">MEISTNNVLPAASRTAASPDHADPKILKRSRAHLIPCRVVALLRATTQHRVRYRWCGAAVGEDDHVLWRLMTPRPICNEDGRDVRGRRGGEAEARTMRGVAAGRLLVGLNSCGKNKRY</sequence>
<keyword evidence="3" id="KW-1185">Reference proteome</keyword>
<dbReference type="AlphaFoldDB" id="A0AAV7KTE8"/>
<evidence type="ECO:0000313" key="3">
    <source>
        <dbReference type="Proteomes" id="UP001066276"/>
    </source>
</evidence>
<protein>
    <submittedName>
        <fullName evidence="2">Uncharacterized protein</fullName>
    </submittedName>
</protein>
<reference evidence="2" key="1">
    <citation type="journal article" date="2022" name="bioRxiv">
        <title>Sequencing and chromosome-scale assembly of the giantPleurodeles waltlgenome.</title>
        <authorList>
            <person name="Brown T."/>
            <person name="Elewa A."/>
            <person name="Iarovenko S."/>
            <person name="Subramanian E."/>
            <person name="Araus A.J."/>
            <person name="Petzold A."/>
            <person name="Susuki M."/>
            <person name="Suzuki K.-i.T."/>
            <person name="Hayashi T."/>
            <person name="Toyoda A."/>
            <person name="Oliveira C."/>
            <person name="Osipova E."/>
            <person name="Leigh N.D."/>
            <person name="Simon A."/>
            <person name="Yun M.H."/>
        </authorList>
    </citation>
    <scope>NUCLEOTIDE SEQUENCE</scope>
    <source>
        <strain evidence="2">20211129_DDA</strain>
        <tissue evidence="2">Liver</tissue>
    </source>
</reference>